<sequence>MQPNSDGKYIVKVIDFKSVFLPSPADVLQLLGLPNNFVKLIPSLEDRYDQPLRVSRSSRAEMSKKGVARPTIKKLLNWFEFLPIPIKRFLSVPHVLKTRRAMNVGSNAGLWNALSYGYRISAQDDEFTLLLDFIDARAKVDYQMVKSIKSEIRKRVIEENDLNAIWLAQVDIWIEYSSVPAEQLVFYSLYAASENTQFSRSEKENSAILKAFFHLFFDFYFSAIAHYELGLSLYYMRCGAKEIGEPHRSFFSSVINGYNDNGRACFSSMLSELRTILAKNELGSSWRSLAAYIDIDESGECAENLNDKQYKQLKDWRNGKNMPSANKLRKFVSNYMNALGGNDVDSVLIYLRIARGIDALVVRLCEQVKDESVVSIIAEVLAEYPKYFERYKQNLV</sequence>
<evidence type="ECO:0000313" key="2">
    <source>
        <dbReference type="Proteomes" id="UP000825078"/>
    </source>
</evidence>
<dbReference type="RefSeq" id="WP_208147829.1">
    <property type="nucleotide sequence ID" value="NZ_AP024613.1"/>
</dbReference>
<gene>
    <name evidence="1" type="ORF">TUM17379_38250</name>
</gene>
<evidence type="ECO:0000313" key="1">
    <source>
        <dbReference type="EMBL" id="BCV46807.1"/>
    </source>
</evidence>
<dbReference type="AlphaFoldDB" id="A0AAD1KF63"/>
<protein>
    <submittedName>
        <fullName evidence="1">Uncharacterized protein</fullName>
    </submittedName>
</protein>
<proteinExistence type="predicted"/>
<dbReference type="Proteomes" id="UP000825078">
    <property type="component" value="Chromosome"/>
</dbReference>
<name>A0AAD1KF63_9GAMM</name>
<organism evidence="1 2">
    <name type="scientific">Shewanella algae</name>
    <dbReference type="NCBI Taxonomy" id="38313"/>
    <lineage>
        <taxon>Bacteria</taxon>
        <taxon>Pseudomonadati</taxon>
        <taxon>Pseudomonadota</taxon>
        <taxon>Gammaproteobacteria</taxon>
        <taxon>Alteromonadales</taxon>
        <taxon>Shewanellaceae</taxon>
        <taxon>Shewanella</taxon>
    </lineage>
</organism>
<reference evidence="1" key="1">
    <citation type="submission" date="2021-05" db="EMBL/GenBank/DDBJ databases">
        <title>Molecular characterization for Shewanella algae harboring chromosomal blaOXA-55-like strains isolated from clinical and environment sample.</title>
        <authorList>
            <person name="Ohama Y."/>
            <person name="Aoki K."/>
            <person name="Harada S."/>
            <person name="Moriya K."/>
            <person name="Ishii Y."/>
            <person name="Tateda K."/>
        </authorList>
    </citation>
    <scope>NUCLEOTIDE SEQUENCE</scope>
    <source>
        <strain evidence="1">TUM17379</strain>
    </source>
</reference>
<dbReference type="EMBL" id="AP024613">
    <property type="protein sequence ID" value="BCV46807.1"/>
    <property type="molecule type" value="Genomic_DNA"/>
</dbReference>
<accession>A0AAD1KF63</accession>